<accession>A0ABQ6HSI5</accession>
<evidence type="ECO:0000313" key="2">
    <source>
        <dbReference type="EMBL" id="GMA20648.1"/>
    </source>
</evidence>
<reference evidence="3" key="1">
    <citation type="journal article" date="2019" name="Int. J. Syst. Evol. Microbiol.">
        <title>The Global Catalogue of Microorganisms (GCM) 10K type strain sequencing project: providing services to taxonomists for standard genome sequencing and annotation.</title>
        <authorList>
            <consortium name="The Broad Institute Genomics Platform"/>
            <consortium name="The Broad Institute Genome Sequencing Center for Infectious Disease"/>
            <person name="Wu L."/>
            <person name="Ma J."/>
        </authorList>
    </citation>
    <scope>NUCLEOTIDE SEQUENCE [LARGE SCALE GENOMIC DNA]</scope>
    <source>
        <strain evidence="3">NBRC 105830</strain>
    </source>
</reference>
<sequence>MEAGYTVLVPITRPDLDLDWAELGAPEAPLGREAFATVDVALVPASGVDPEGHRLGQGGGCYDRSLPRRRAGVPVYAIVFEDEVVTEPLPHDELDQRVDGVLTPEGARRIRTPD</sequence>
<evidence type="ECO:0000256" key="1">
    <source>
        <dbReference type="SAM" id="MobiDB-lite"/>
    </source>
</evidence>
<dbReference type="SUPFAM" id="SSF100950">
    <property type="entry name" value="NagB/RpiA/CoA transferase-like"/>
    <property type="match status" value="1"/>
</dbReference>
<dbReference type="InterPro" id="IPR037171">
    <property type="entry name" value="NagB/RpiA_transferase-like"/>
</dbReference>
<protein>
    <recommendedName>
        <fullName evidence="4">5-formyltetrahydrofolate cyclo-ligase</fullName>
    </recommendedName>
</protein>
<dbReference type="InterPro" id="IPR002698">
    <property type="entry name" value="FTHF_cligase"/>
</dbReference>
<evidence type="ECO:0008006" key="4">
    <source>
        <dbReference type="Google" id="ProtNLM"/>
    </source>
</evidence>
<feature type="region of interest" description="Disordered" evidence="1">
    <location>
        <begin position="91"/>
        <end position="114"/>
    </location>
</feature>
<keyword evidence="3" id="KW-1185">Reference proteome</keyword>
<proteinExistence type="predicted"/>
<dbReference type="Proteomes" id="UP001157109">
    <property type="component" value="Unassembled WGS sequence"/>
</dbReference>
<name>A0ABQ6HSI5_9MICO</name>
<organism evidence="2 3">
    <name type="scientific">Arsenicicoccus piscis</name>
    <dbReference type="NCBI Taxonomy" id="673954"/>
    <lineage>
        <taxon>Bacteria</taxon>
        <taxon>Bacillati</taxon>
        <taxon>Actinomycetota</taxon>
        <taxon>Actinomycetes</taxon>
        <taxon>Micrococcales</taxon>
        <taxon>Intrasporangiaceae</taxon>
        <taxon>Arsenicicoccus</taxon>
    </lineage>
</organism>
<dbReference type="EMBL" id="BSUJ01000001">
    <property type="protein sequence ID" value="GMA20648.1"/>
    <property type="molecule type" value="Genomic_DNA"/>
</dbReference>
<dbReference type="Pfam" id="PF01812">
    <property type="entry name" value="5-FTHF_cyc-lig"/>
    <property type="match status" value="1"/>
</dbReference>
<dbReference type="InterPro" id="IPR024185">
    <property type="entry name" value="FTHF_cligase-like_sf"/>
</dbReference>
<evidence type="ECO:0000313" key="3">
    <source>
        <dbReference type="Proteomes" id="UP001157109"/>
    </source>
</evidence>
<gene>
    <name evidence="2" type="ORF">GCM10025862_26690</name>
</gene>
<dbReference type="Gene3D" id="3.40.50.10420">
    <property type="entry name" value="NagB/RpiA/CoA transferase-like"/>
    <property type="match status" value="1"/>
</dbReference>
<comment type="caution">
    <text evidence="2">The sequence shown here is derived from an EMBL/GenBank/DDBJ whole genome shotgun (WGS) entry which is preliminary data.</text>
</comment>